<dbReference type="GO" id="GO:0005930">
    <property type="term" value="C:axoneme"/>
    <property type="evidence" value="ECO:0007669"/>
    <property type="project" value="TreeGrafter"/>
</dbReference>
<keyword evidence="10" id="KW-1185">Reference proteome</keyword>
<protein>
    <recommendedName>
        <fullName evidence="6">Cilia- and flagella-associated protein 263</fullName>
    </recommendedName>
</protein>
<evidence type="ECO:0000256" key="7">
    <source>
        <dbReference type="SAM" id="MobiDB-lite"/>
    </source>
</evidence>
<gene>
    <name evidence="9" type="ORF">MELIAE_LOCUS3947</name>
</gene>
<evidence type="ECO:0000256" key="6">
    <source>
        <dbReference type="ARBA" id="ARBA00044798"/>
    </source>
</evidence>
<dbReference type="GO" id="GO:0036064">
    <property type="term" value="C:ciliary basal body"/>
    <property type="evidence" value="ECO:0007669"/>
    <property type="project" value="TreeGrafter"/>
</dbReference>
<dbReference type="EMBL" id="OV121133">
    <property type="protein sequence ID" value="CAH0551303.1"/>
    <property type="molecule type" value="Genomic_DNA"/>
</dbReference>
<reference evidence="9" key="1">
    <citation type="submission" date="2021-12" db="EMBL/GenBank/DDBJ databases">
        <authorList>
            <person name="King R."/>
        </authorList>
    </citation>
    <scope>NUCLEOTIDE SEQUENCE</scope>
</reference>
<organism evidence="9 10">
    <name type="scientific">Brassicogethes aeneus</name>
    <name type="common">Rape pollen beetle</name>
    <name type="synonym">Meligethes aeneus</name>
    <dbReference type="NCBI Taxonomy" id="1431903"/>
    <lineage>
        <taxon>Eukaryota</taxon>
        <taxon>Metazoa</taxon>
        <taxon>Ecdysozoa</taxon>
        <taxon>Arthropoda</taxon>
        <taxon>Hexapoda</taxon>
        <taxon>Insecta</taxon>
        <taxon>Pterygota</taxon>
        <taxon>Neoptera</taxon>
        <taxon>Endopterygota</taxon>
        <taxon>Coleoptera</taxon>
        <taxon>Polyphaga</taxon>
        <taxon>Cucujiformia</taxon>
        <taxon>Nitidulidae</taxon>
        <taxon>Meligethinae</taxon>
        <taxon>Brassicogethes</taxon>
    </lineage>
</organism>
<dbReference type="InterPro" id="IPR051885">
    <property type="entry name" value="CC_CF"/>
</dbReference>
<dbReference type="AlphaFoldDB" id="A0A9P0AZH2"/>
<comment type="similarity">
    <text evidence="5">Belongs to the CFAP263 family.</text>
</comment>
<evidence type="ECO:0000256" key="4">
    <source>
        <dbReference type="ARBA" id="ARBA00023273"/>
    </source>
</evidence>
<name>A0A9P0AZH2_BRAAE</name>
<keyword evidence="4" id="KW-0966">Cell projection</keyword>
<feature type="region of interest" description="Disordered" evidence="7">
    <location>
        <begin position="73"/>
        <end position="100"/>
    </location>
</feature>
<evidence type="ECO:0000313" key="9">
    <source>
        <dbReference type="EMBL" id="CAH0551303.1"/>
    </source>
</evidence>
<dbReference type="GO" id="GO:0060271">
    <property type="term" value="P:cilium assembly"/>
    <property type="evidence" value="ECO:0007669"/>
    <property type="project" value="TreeGrafter"/>
</dbReference>
<feature type="domain" description="CCDC113/CCDC96 coiled-coil" evidence="8">
    <location>
        <begin position="235"/>
        <end position="363"/>
    </location>
</feature>
<dbReference type="PANTHER" id="PTHR15654:SF2">
    <property type="entry name" value="COILED-COIL DOMAIN-CONTAINING PROTEIN 113"/>
    <property type="match status" value="1"/>
</dbReference>
<dbReference type="InterPro" id="IPR025254">
    <property type="entry name" value="CCDC113/CCDC96_CC"/>
</dbReference>
<proteinExistence type="inferred from homology"/>
<keyword evidence="2" id="KW-0970">Cilium biogenesis/degradation</keyword>
<dbReference type="PANTHER" id="PTHR15654">
    <property type="entry name" value="COILED-COIL DOMAIN-CONTAINING PROTEIN 113-RELATED"/>
    <property type="match status" value="1"/>
</dbReference>
<keyword evidence="3" id="KW-0175">Coiled coil</keyword>
<evidence type="ECO:0000256" key="5">
    <source>
        <dbReference type="ARBA" id="ARBA00044506"/>
    </source>
</evidence>
<dbReference type="Pfam" id="PF13870">
    <property type="entry name" value="CCDC113_CCDC96_CC"/>
    <property type="match status" value="1"/>
</dbReference>
<accession>A0A9P0AZH2</accession>
<evidence type="ECO:0000256" key="1">
    <source>
        <dbReference type="ARBA" id="ARBA00004138"/>
    </source>
</evidence>
<dbReference type="Proteomes" id="UP001154078">
    <property type="component" value="Chromosome 2"/>
</dbReference>
<sequence length="374" mass="43304">MNRSRSTMSGNSAHYEVIEELEELPGEELVELYNASEIAYKYVMLENKFLLLYIEKNDPILYPMTIKRMELLDQKAKDSTKPRDSTESGSTDGRSSQLSANTARSFIRHSMIGSGSLSVAGSTVSGNTKSIGTSELRFRKKVLTHFMKTEMLLEIMEGSQKAYNSFKKSSNGILETYRAETEEAKIYIGEGQISLDTFEQTVVVEGLDRISQRIPAEKWLKYMNNWTRQGQFIVQKLLLHKNNEAITLRKLKSVLKERQLLAENIHAVDFDQLTIENKNLKTKIDQRSKFVKELKKLNGWANVILSNSRYFLQSQFNDISQFKFLKEQSENRRENIDKESVKVQGEIEDAKKKYEECKTSRCQIQWSTWQRNQI</sequence>
<evidence type="ECO:0000259" key="8">
    <source>
        <dbReference type="Pfam" id="PF13870"/>
    </source>
</evidence>
<evidence type="ECO:0000256" key="2">
    <source>
        <dbReference type="ARBA" id="ARBA00022794"/>
    </source>
</evidence>
<dbReference type="OrthoDB" id="10259713at2759"/>
<evidence type="ECO:0000256" key="3">
    <source>
        <dbReference type="ARBA" id="ARBA00023054"/>
    </source>
</evidence>
<feature type="compositionally biased region" description="Basic and acidic residues" evidence="7">
    <location>
        <begin position="73"/>
        <end position="86"/>
    </location>
</feature>
<feature type="compositionally biased region" description="Polar residues" evidence="7">
    <location>
        <begin position="87"/>
        <end position="100"/>
    </location>
</feature>
<evidence type="ECO:0000313" key="10">
    <source>
        <dbReference type="Proteomes" id="UP001154078"/>
    </source>
</evidence>
<comment type="subcellular location">
    <subcellularLocation>
        <location evidence="1">Cell projection</location>
        <location evidence="1">Cilium</location>
    </subcellularLocation>
</comment>